<dbReference type="InterPro" id="IPR013083">
    <property type="entry name" value="Znf_RING/FYVE/PHD"/>
</dbReference>
<feature type="non-terminal residue" evidence="21">
    <location>
        <position position="752"/>
    </location>
</feature>
<evidence type="ECO:0000256" key="16">
    <source>
        <dbReference type="ARBA" id="ARBA00023242"/>
    </source>
</evidence>
<dbReference type="PROSITE" id="PS50089">
    <property type="entry name" value="ZF_RING_2"/>
    <property type="match status" value="1"/>
</dbReference>
<protein>
    <recommendedName>
        <fullName evidence="5">RING-type E3 ubiquitin transferase</fullName>
        <ecNumber evidence="5">2.3.2.27</ecNumber>
    </recommendedName>
</protein>
<keyword evidence="8" id="KW-0808">Transferase</keyword>
<evidence type="ECO:0000256" key="6">
    <source>
        <dbReference type="ARBA" id="ARBA00022490"/>
    </source>
</evidence>
<evidence type="ECO:0000256" key="12">
    <source>
        <dbReference type="ARBA" id="ARBA00022771"/>
    </source>
</evidence>
<evidence type="ECO:0000256" key="14">
    <source>
        <dbReference type="ARBA" id="ARBA00022833"/>
    </source>
</evidence>
<evidence type="ECO:0000256" key="10">
    <source>
        <dbReference type="ARBA" id="ARBA00022737"/>
    </source>
</evidence>
<evidence type="ECO:0000256" key="19">
    <source>
        <dbReference type="SAM" id="MobiDB-lite"/>
    </source>
</evidence>
<sequence length="752" mass="81700">IAQEEMEVDLQPVAAYSVETLGMLPAEPSDQAALSSRAPELGEGGGSITVLPADDAVVMPNPAPTREAAAQPDPQLSPASALHRLQRLQGTLDAYRPGPQVTQRPRARRARRQQRIGGSQRTVGARAALESYFQLSRTQEPTTGPVPRLEPSHIARDNREHSSDEVIEVSDSDSSTSAEEEEEEEAVEAAAPLLPSAQETPAADSGVSSQVQVEPPQALSQASAEHGNHEDEEAEVHQKQTSPLKKLEPSVPVAPLDEEEGDTCAICFEPWTNAGDHRLSALRCGHLFGYTCIERWLKGQAGKCPQCNKKAKRSDIVILYARTLKALDTSEQERMKSSLEKEQMLRRQAELESAQSRLQLQVLTDECSKLRKQVQELKALVAQHNVSASQQAGSSRTCLPGSLPSSQSQRKYHLEKVFVVSQTGNCRVMAYCDSLSCLVVSQPSPQSTFIPGCGVKMMSVANLKSSQYIPIHSKQIRGLAFGSRADGLLLSAALDNTLKLTSLATNTVVQTYNAGRPVWSCCWCLDDTNYIYAGLVNGSIMIYDLRDTNSHVQELVPQKSRCPMVSLSYLPRMASASLPYGGILAGTLEGACFWEQKAGNSYRPHHLPLEPGGCIDLQAEISTRHCLATYRPSKNNPCVRCVVMELTCSPLTEASEDVVCSSNPVQTFSAGPTCKLLTKNAIFQSPEEDGSVFVCAGDEASNSALLWDAGSGSLLQKLQADLPVLDICPLEVNQTHLLATLTEKTVKIYKWQ</sequence>
<feature type="compositionally biased region" description="Polar residues" evidence="19">
    <location>
        <begin position="206"/>
        <end position="223"/>
    </location>
</feature>
<evidence type="ECO:0000259" key="20">
    <source>
        <dbReference type="PROSITE" id="PS50089"/>
    </source>
</evidence>
<dbReference type="AlphaFoldDB" id="A0A7L4CBT1"/>
<dbReference type="InterPro" id="IPR056527">
    <property type="entry name" value="WD40_RFWD3"/>
</dbReference>
<evidence type="ECO:0000256" key="3">
    <source>
        <dbReference type="ARBA" id="ARBA00004496"/>
    </source>
</evidence>
<feature type="domain" description="RING-type" evidence="20">
    <location>
        <begin position="264"/>
        <end position="308"/>
    </location>
</feature>
<keyword evidence="7" id="KW-0853">WD repeat</keyword>
<dbReference type="PANTHER" id="PTHR16047">
    <property type="entry name" value="RFWD3 PROTEIN"/>
    <property type="match status" value="1"/>
</dbReference>
<dbReference type="SMART" id="SM00320">
    <property type="entry name" value="WD40"/>
    <property type="match status" value="3"/>
</dbReference>
<dbReference type="GO" id="GO:0016567">
    <property type="term" value="P:protein ubiquitination"/>
    <property type="evidence" value="ECO:0007669"/>
    <property type="project" value="InterPro"/>
</dbReference>
<feature type="compositionally biased region" description="Acidic residues" evidence="19">
    <location>
        <begin position="178"/>
        <end position="187"/>
    </location>
</feature>
<keyword evidence="21" id="KW-0436">Ligase</keyword>
<evidence type="ECO:0000256" key="5">
    <source>
        <dbReference type="ARBA" id="ARBA00012483"/>
    </source>
</evidence>
<keyword evidence="16" id="KW-0539">Nucleus</keyword>
<dbReference type="EMBL" id="VZZU01001685">
    <property type="protein sequence ID" value="NXW47281.1"/>
    <property type="molecule type" value="Genomic_DNA"/>
</dbReference>
<evidence type="ECO:0000256" key="9">
    <source>
        <dbReference type="ARBA" id="ARBA00022723"/>
    </source>
</evidence>
<dbReference type="Gene3D" id="3.30.40.10">
    <property type="entry name" value="Zinc/RING finger domain, C3HC4 (zinc finger)"/>
    <property type="match status" value="1"/>
</dbReference>
<evidence type="ECO:0000256" key="1">
    <source>
        <dbReference type="ARBA" id="ARBA00000900"/>
    </source>
</evidence>
<dbReference type="EC" id="2.3.2.27" evidence="5"/>
<evidence type="ECO:0000256" key="13">
    <source>
        <dbReference type="ARBA" id="ARBA00022786"/>
    </source>
</evidence>
<feature type="non-terminal residue" evidence="21">
    <location>
        <position position="1"/>
    </location>
</feature>
<comment type="catalytic activity">
    <reaction evidence="1">
        <text>S-ubiquitinyl-[E2 ubiquitin-conjugating enzyme]-L-cysteine + [acceptor protein]-L-lysine = [E2 ubiquitin-conjugating enzyme]-L-cysteine + N(6)-ubiquitinyl-[acceptor protein]-L-lysine.</text>
        <dbReference type="EC" id="2.3.2.27"/>
    </reaction>
</comment>
<evidence type="ECO:0000256" key="17">
    <source>
        <dbReference type="PROSITE-ProRule" id="PRU00175"/>
    </source>
</evidence>
<keyword evidence="12 17" id="KW-0863">Zinc-finger</keyword>
<reference evidence="21 22" key="1">
    <citation type="submission" date="2019-09" db="EMBL/GenBank/DDBJ databases">
        <title>Bird 10,000 Genomes (B10K) Project - Family phase.</title>
        <authorList>
            <person name="Zhang G."/>
        </authorList>
    </citation>
    <scope>NUCLEOTIDE SEQUENCE [LARGE SCALE GENOMIC DNA]</scope>
    <source>
        <strain evidence="21">B10K-DU-005-01</strain>
    </source>
</reference>
<keyword evidence="22" id="KW-1185">Reference proteome</keyword>
<dbReference type="InterPro" id="IPR001841">
    <property type="entry name" value="Znf_RING"/>
</dbReference>
<dbReference type="InterPro" id="IPR036322">
    <property type="entry name" value="WD40_repeat_dom_sf"/>
</dbReference>
<evidence type="ECO:0000256" key="18">
    <source>
        <dbReference type="SAM" id="Coils"/>
    </source>
</evidence>
<keyword evidence="6" id="KW-0963">Cytoplasm</keyword>
<feature type="compositionally biased region" description="Basic residues" evidence="19">
    <location>
        <begin position="105"/>
        <end position="114"/>
    </location>
</feature>
<evidence type="ECO:0000313" key="22">
    <source>
        <dbReference type="Proteomes" id="UP000551823"/>
    </source>
</evidence>
<feature type="region of interest" description="Disordered" evidence="19">
    <location>
        <begin position="135"/>
        <end position="249"/>
    </location>
</feature>
<dbReference type="InterPro" id="IPR001680">
    <property type="entry name" value="WD40_rpt"/>
</dbReference>
<proteinExistence type="predicted"/>
<dbReference type="GO" id="GO:0005737">
    <property type="term" value="C:cytoplasm"/>
    <property type="evidence" value="ECO:0007669"/>
    <property type="project" value="UniProtKB-SubCell"/>
</dbReference>
<keyword evidence="9" id="KW-0479">Metal-binding</keyword>
<organism evidence="21 22">
    <name type="scientific">Nyctiprogne leucopyga</name>
    <dbReference type="NCBI Taxonomy" id="382315"/>
    <lineage>
        <taxon>Eukaryota</taxon>
        <taxon>Metazoa</taxon>
        <taxon>Chordata</taxon>
        <taxon>Craniata</taxon>
        <taxon>Vertebrata</taxon>
        <taxon>Euteleostomi</taxon>
        <taxon>Archelosauria</taxon>
        <taxon>Archosauria</taxon>
        <taxon>Dinosauria</taxon>
        <taxon>Saurischia</taxon>
        <taxon>Theropoda</taxon>
        <taxon>Coelurosauria</taxon>
        <taxon>Aves</taxon>
        <taxon>Neognathae</taxon>
        <taxon>Neoaves</taxon>
        <taxon>Strisores</taxon>
        <taxon>Caprimulgiformes</taxon>
        <taxon>Caprimulgidae</taxon>
        <taxon>Chordeilinae</taxon>
        <taxon>Nyctiprogne</taxon>
    </lineage>
</organism>
<keyword evidence="14" id="KW-0862">Zinc</keyword>
<evidence type="ECO:0000256" key="11">
    <source>
        <dbReference type="ARBA" id="ARBA00022763"/>
    </source>
</evidence>
<dbReference type="GO" id="GO:0061630">
    <property type="term" value="F:ubiquitin protein ligase activity"/>
    <property type="evidence" value="ECO:0007669"/>
    <property type="project" value="UniProtKB-EC"/>
</dbReference>
<dbReference type="SUPFAM" id="SSF50978">
    <property type="entry name" value="WD40 repeat-like"/>
    <property type="match status" value="1"/>
</dbReference>
<feature type="region of interest" description="Disordered" evidence="19">
    <location>
        <begin position="27"/>
        <end position="123"/>
    </location>
</feature>
<evidence type="ECO:0000313" key="21">
    <source>
        <dbReference type="EMBL" id="NXW47281.1"/>
    </source>
</evidence>
<evidence type="ECO:0000256" key="4">
    <source>
        <dbReference type="ARBA" id="ARBA00004906"/>
    </source>
</evidence>
<feature type="coiled-coil region" evidence="18">
    <location>
        <begin position="346"/>
        <end position="380"/>
    </location>
</feature>
<dbReference type="GO" id="GO:0008270">
    <property type="term" value="F:zinc ion binding"/>
    <property type="evidence" value="ECO:0007669"/>
    <property type="project" value="UniProtKB-KW"/>
</dbReference>
<dbReference type="InterPro" id="IPR037381">
    <property type="entry name" value="RFWD3"/>
</dbReference>
<gene>
    <name evidence="21" type="primary">Rfwd3</name>
    <name evidence="21" type="ORF">NYCLEU_R02381</name>
</gene>
<dbReference type="Gene3D" id="2.130.10.10">
    <property type="entry name" value="YVTN repeat-like/Quinoprotein amine dehydrogenase"/>
    <property type="match status" value="1"/>
</dbReference>
<dbReference type="Pfam" id="PF23419">
    <property type="entry name" value="WD40_RFWD3"/>
    <property type="match status" value="1"/>
</dbReference>
<dbReference type="SUPFAM" id="SSF57850">
    <property type="entry name" value="RING/U-box"/>
    <property type="match status" value="1"/>
</dbReference>
<evidence type="ECO:0000256" key="7">
    <source>
        <dbReference type="ARBA" id="ARBA00022574"/>
    </source>
</evidence>
<dbReference type="GO" id="GO:0016874">
    <property type="term" value="F:ligase activity"/>
    <property type="evidence" value="ECO:0007669"/>
    <property type="project" value="UniProtKB-KW"/>
</dbReference>
<dbReference type="CDD" id="cd16450">
    <property type="entry name" value="mRING-C3HGC3_RFWD3"/>
    <property type="match status" value="1"/>
</dbReference>
<evidence type="ECO:0000256" key="8">
    <source>
        <dbReference type="ARBA" id="ARBA00022679"/>
    </source>
</evidence>
<dbReference type="SMART" id="SM00184">
    <property type="entry name" value="RING"/>
    <property type="match status" value="1"/>
</dbReference>
<comment type="pathway">
    <text evidence="4">Protein modification; protein ubiquitination.</text>
</comment>
<keyword evidence="18" id="KW-0175">Coiled coil</keyword>
<evidence type="ECO:0000256" key="15">
    <source>
        <dbReference type="ARBA" id="ARBA00023204"/>
    </source>
</evidence>
<keyword evidence="10" id="KW-0677">Repeat</keyword>
<dbReference type="GO" id="GO:0016605">
    <property type="term" value="C:PML body"/>
    <property type="evidence" value="ECO:0007669"/>
    <property type="project" value="UniProtKB-SubCell"/>
</dbReference>
<dbReference type="GO" id="GO:0036297">
    <property type="term" value="P:interstrand cross-link repair"/>
    <property type="evidence" value="ECO:0007669"/>
    <property type="project" value="InterPro"/>
</dbReference>
<keyword evidence="15" id="KW-0234">DNA repair</keyword>
<comment type="subcellular location">
    <subcellularLocation>
        <location evidence="3">Cytoplasm</location>
    </subcellularLocation>
    <subcellularLocation>
        <location evidence="2">Nucleus</location>
        <location evidence="2">PML body</location>
    </subcellularLocation>
</comment>
<dbReference type="Proteomes" id="UP000551823">
    <property type="component" value="Unassembled WGS sequence"/>
</dbReference>
<accession>A0A7L4CBT1</accession>
<dbReference type="InterPro" id="IPR015943">
    <property type="entry name" value="WD40/YVTN_repeat-like_dom_sf"/>
</dbReference>
<dbReference type="PANTHER" id="PTHR16047:SF7">
    <property type="entry name" value="E3 UBIQUITIN-PROTEIN LIGASE RFWD3"/>
    <property type="match status" value="1"/>
</dbReference>
<name>A0A7L4CBT1_9AVES</name>
<feature type="compositionally biased region" description="Basic and acidic residues" evidence="19">
    <location>
        <begin position="150"/>
        <end position="164"/>
    </location>
</feature>
<keyword evidence="11" id="KW-0227">DNA damage</keyword>
<comment type="caution">
    <text evidence="21">The sequence shown here is derived from an EMBL/GenBank/DDBJ whole genome shotgun (WGS) entry which is preliminary data.</text>
</comment>
<evidence type="ECO:0000256" key="2">
    <source>
        <dbReference type="ARBA" id="ARBA00004322"/>
    </source>
</evidence>
<keyword evidence="13" id="KW-0833">Ubl conjugation pathway</keyword>
<dbReference type="Pfam" id="PF13639">
    <property type="entry name" value="zf-RING_2"/>
    <property type="match status" value="1"/>
</dbReference>